<reference evidence="2 3" key="1">
    <citation type="submission" date="2022-11" db="EMBL/GenBank/DDBJ databases">
        <title>Mucor velutinosus strain NIH1002 WGS.</title>
        <authorList>
            <person name="Subramanian P."/>
            <person name="Mullikin J.C."/>
            <person name="Segre J.A."/>
            <person name="Zelazny A.M."/>
        </authorList>
    </citation>
    <scope>NUCLEOTIDE SEQUENCE [LARGE SCALE GENOMIC DNA]</scope>
    <source>
        <strain evidence="2 3">NIH1002</strain>
    </source>
</reference>
<proteinExistence type="predicted"/>
<keyword evidence="3" id="KW-1185">Reference proteome</keyword>
<accession>A0AAN7I345</accession>
<dbReference type="RefSeq" id="XP_064686679.1">
    <property type="nucleotide sequence ID" value="XM_064827395.1"/>
</dbReference>
<feature type="compositionally biased region" description="Low complexity" evidence="1">
    <location>
        <begin position="36"/>
        <end position="50"/>
    </location>
</feature>
<dbReference type="Proteomes" id="UP001304243">
    <property type="component" value="Unassembled WGS sequence"/>
</dbReference>
<dbReference type="AlphaFoldDB" id="A0AAN7I345"/>
<organism evidence="2 3">
    <name type="scientific">Mucor velutinosus</name>
    <dbReference type="NCBI Taxonomy" id="708070"/>
    <lineage>
        <taxon>Eukaryota</taxon>
        <taxon>Fungi</taxon>
        <taxon>Fungi incertae sedis</taxon>
        <taxon>Mucoromycota</taxon>
        <taxon>Mucoromycotina</taxon>
        <taxon>Mucoromycetes</taxon>
        <taxon>Mucorales</taxon>
        <taxon>Mucorineae</taxon>
        <taxon>Mucoraceae</taxon>
        <taxon>Mucor</taxon>
    </lineage>
</organism>
<evidence type="ECO:0000256" key="1">
    <source>
        <dbReference type="SAM" id="MobiDB-lite"/>
    </source>
</evidence>
<evidence type="ECO:0000313" key="3">
    <source>
        <dbReference type="Proteomes" id="UP001304243"/>
    </source>
</evidence>
<gene>
    <name evidence="2" type="ORF">ATC70_008141</name>
</gene>
<feature type="region of interest" description="Disordered" evidence="1">
    <location>
        <begin position="36"/>
        <end position="59"/>
    </location>
</feature>
<comment type="caution">
    <text evidence="2">The sequence shown here is derived from an EMBL/GenBank/DDBJ whole genome shotgun (WGS) entry which is preliminary data.</text>
</comment>
<evidence type="ECO:0000313" key="2">
    <source>
        <dbReference type="EMBL" id="KAK4520013.1"/>
    </source>
</evidence>
<name>A0AAN7I345_9FUNG</name>
<protein>
    <submittedName>
        <fullName evidence="2">Uncharacterized protein</fullName>
    </submittedName>
</protein>
<dbReference type="EMBL" id="JASEJX010000011">
    <property type="protein sequence ID" value="KAK4520013.1"/>
    <property type="molecule type" value="Genomic_DNA"/>
</dbReference>
<dbReference type="GeneID" id="89951827"/>
<sequence>MNYRAYGDDLIMLGRLYGSELSVGESSVNVKENAGGLEASNEANNEANNNNDEEDGLFGSVDRAKKTTIELVTAIKDEFGNEVCKEVILEACKEVQLILYGKKRELKTSAMSVQEHRERIQSFSLANLDLRLRLTGTDPVQHCLQINRKIKSMTMARYLSQTATFVYLLRMNSIIRRAEKEANVRDFNEGLMEGLEFTKTQQLSKFKRKCRRVDELVEYFGQAGGCSLGMYIPIFTLENGGNDDWLELVNDLKRQTEFYVYCMTLTVDENGLPVS</sequence>